<evidence type="ECO:0000313" key="1">
    <source>
        <dbReference type="EMBL" id="AJJ12590.1"/>
    </source>
</evidence>
<dbReference type="STRING" id="29485.CH64_1880"/>
<dbReference type="NCBIfam" id="TIGR01414">
    <property type="entry name" value="autotrans_barl"/>
    <property type="match status" value="1"/>
</dbReference>
<evidence type="ECO:0000313" key="3">
    <source>
        <dbReference type="Proteomes" id="UP000031914"/>
    </source>
</evidence>
<accession>A0A0U1HQN2</accession>
<dbReference type="Gene3D" id="2.40.128.130">
    <property type="entry name" value="Autotransporter beta-domain"/>
    <property type="match status" value="1"/>
</dbReference>
<evidence type="ECO:0000313" key="4">
    <source>
        <dbReference type="Proteomes" id="UP000042054"/>
    </source>
</evidence>
<keyword evidence="3" id="KW-1185">Reference proteome</keyword>
<proteinExistence type="predicted"/>
<reference evidence="1 3" key="1">
    <citation type="journal article" date="2015" name="Genome Announc.">
        <title>Thirty-Two Complete Genome Assemblies of Nine Yersinia Species, Including Y. pestis, Y. pseudotuberculosis, and Y. enterocolitica.</title>
        <authorList>
            <person name="Johnson S.L."/>
            <person name="Daligault H.E."/>
            <person name="Davenport K.W."/>
            <person name="Jaissle J."/>
            <person name="Frey K.G."/>
            <person name="Ladner J.T."/>
            <person name="Broomall S.M."/>
            <person name="Bishop-Lilly K.A."/>
            <person name="Bruce D.C."/>
            <person name="Coyne S.R."/>
            <person name="Gibbons H.S."/>
            <person name="Lo C.C."/>
            <person name="Munk A.C."/>
            <person name="Rosenzweig C.N."/>
            <person name="Koroleva G.I."/>
            <person name="Palacios G.F."/>
            <person name="Redden C.L."/>
            <person name="Xu Y."/>
            <person name="Minogue T.D."/>
            <person name="Chain P.S."/>
        </authorList>
    </citation>
    <scope>NUCLEOTIDE SEQUENCE [LARGE SCALE GENOMIC DNA]</scope>
    <source>
        <strain evidence="1 3">YRA</strain>
    </source>
</reference>
<evidence type="ECO:0000313" key="2">
    <source>
        <dbReference type="EMBL" id="CQI88837.1"/>
    </source>
</evidence>
<dbReference type="EMBL" id="CTKE01000005">
    <property type="protein sequence ID" value="CQI88837.1"/>
    <property type="molecule type" value="Genomic_DNA"/>
</dbReference>
<dbReference type="AlphaFoldDB" id="A0A0U1HQN2"/>
<name>A0A0U1HQN2_YERRO</name>
<dbReference type="KEGG" id="yro:CH64_1880"/>
<dbReference type="InterPro" id="IPR006315">
    <property type="entry name" value="OM_autotransptr_brl_dom"/>
</dbReference>
<dbReference type="EMBL" id="CP009787">
    <property type="protein sequence ID" value="AJJ12590.1"/>
    <property type="molecule type" value="Genomic_DNA"/>
</dbReference>
<dbReference type="Proteomes" id="UP000042054">
    <property type="component" value="Unassembled WGS sequence"/>
</dbReference>
<gene>
    <name evidence="2" type="primary">icsA_5</name>
    <name evidence="1" type="ORF">CH64_1880</name>
    <name evidence="2" type="ORF">ERS008555_01187</name>
</gene>
<dbReference type="SUPFAM" id="SSF103515">
    <property type="entry name" value="Autotransporter"/>
    <property type="match status" value="1"/>
</dbReference>
<sequence length="65" mass="7377">MHRCIKGGFSWAKYGWFKNSVDGEDLAREEYKSEGRTASIESGYTFKMVIGFVLSLLQKGVPLKK</sequence>
<dbReference type="InterPro" id="IPR036709">
    <property type="entry name" value="Autotransporte_beta_dom_sf"/>
</dbReference>
<protein>
    <submittedName>
        <fullName evidence="1 2">Outer membrane autotransporter</fullName>
    </submittedName>
</protein>
<reference evidence="2 4" key="2">
    <citation type="submission" date="2015-03" db="EMBL/GenBank/DDBJ databases">
        <authorList>
            <person name="Murphy D."/>
        </authorList>
    </citation>
    <scope>NUCLEOTIDE SEQUENCE [LARGE SCALE GENOMIC DNA]</scope>
    <source>
        <strain evidence="2 4">68/02</strain>
    </source>
</reference>
<dbReference type="Proteomes" id="UP000031914">
    <property type="component" value="Chromosome"/>
</dbReference>
<dbReference type="GO" id="GO:0019867">
    <property type="term" value="C:outer membrane"/>
    <property type="evidence" value="ECO:0007669"/>
    <property type="project" value="InterPro"/>
</dbReference>
<organism evidence="2 4">
    <name type="scientific">Yersinia rohdei</name>
    <dbReference type="NCBI Taxonomy" id="29485"/>
    <lineage>
        <taxon>Bacteria</taxon>
        <taxon>Pseudomonadati</taxon>
        <taxon>Pseudomonadota</taxon>
        <taxon>Gammaproteobacteria</taxon>
        <taxon>Enterobacterales</taxon>
        <taxon>Yersiniaceae</taxon>
        <taxon>Yersinia</taxon>
    </lineage>
</organism>